<evidence type="ECO:0000313" key="1">
    <source>
        <dbReference type="EMBL" id="MCI50540.1"/>
    </source>
</evidence>
<dbReference type="EMBL" id="LXQA010418074">
    <property type="protein sequence ID" value="MCI50540.1"/>
    <property type="molecule type" value="Genomic_DNA"/>
</dbReference>
<dbReference type="AlphaFoldDB" id="A0A392SRJ7"/>
<protein>
    <submittedName>
        <fullName evidence="1">Uncharacterized protein</fullName>
    </submittedName>
</protein>
<reference evidence="1 2" key="1">
    <citation type="journal article" date="2018" name="Front. Plant Sci.">
        <title>Red Clover (Trifolium pratense) and Zigzag Clover (T. medium) - A Picture of Genomic Similarities and Differences.</title>
        <authorList>
            <person name="Dluhosova J."/>
            <person name="Istvanek J."/>
            <person name="Nedelnik J."/>
            <person name="Repkova J."/>
        </authorList>
    </citation>
    <scope>NUCLEOTIDE SEQUENCE [LARGE SCALE GENOMIC DNA]</scope>
    <source>
        <strain evidence="2">cv. 10/8</strain>
        <tissue evidence="1">Leaf</tissue>
    </source>
</reference>
<sequence>PAPSAAPPAPSAAPPAPSAVFWGSCWLLRPTQLFPRPAQLSQILR</sequence>
<keyword evidence="2" id="KW-1185">Reference proteome</keyword>
<dbReference type="Proteomes" id="UP000265520">
    <property type="component" value="Unassembled WGS sequence"/>
</dbReference>
<name>A0A392SRJ7_9FABA</name>
<organism evidence="1 2">
    <name type="scientific">Trifolium medium</name>
    <dbReference type="NCBI Taxonomy" id="97028"/>
    <lineage>
        <taxon>Eukaryota</taxon>
        <taxon>Viridiplantae</taxon>
        <taxon>Streptophyta</taxon>
        <taxon>Embryophyta</taxon>
        <taxon>Tracheophyta</taxon>
        <taxon>Spermatophyta</taxon>
        <taxon>Magnoliopsida</taxon>
        <taxon>eudicotyledons</taxon>
        <taxon>Gunneridae</taxon>
        <taxon>Pentapetalae</taxon>
        <taxon>rosids</taxon>
        <taxon>fabids</taxon>
        <taxon>Fabales</taxon>
        <taxon>Fabaceae</taxon>
        <taxon>Papilionoideae</taxon>
        <taxon>50 kb inversion clade</taxon>
        <taxon>NPAAA clade</taxon>
        <taxon>Hologalegina</taxon>
        <taxon>IRL clade</taxon>
        <taxon>Trifolieae</taxon>
        <taxon>Trifolium</taxon>
    </lineage>
</organism>
<evidence type="ECO:0000313" key="2">
    <source>
        <dbReference type="Proteomes" id="UP000265520"/>
    </source>
</evidence>
<accession>A0A392SRJ7</accession>
<feature type="non-terminal residue" evidence="1">
    <location>
        <position position="1"/>
    </location>
</feature>
<proteinExistence type="predicted"/>
<comment type="caution">
    <text evidence="1">The sequence shown here is derived from an EMBL/GenBank/DDBJ whole genome shotgun (WGS) entry which is preliminary data.</text>
</comment>